<sequence length="89" mass="10117">MQDKDKVHLALDGILQWKRKQFMAEHLRNGGVRLNEYAPAVTFSVLIYANALKWVVKVVKGGVNALMGPSNQVHPIFGTKVRLLSQYRR</sequence>
<keyword evidence="2" id="KW-1185">Reference proteome</keyword>
<evidence type="ECO:0000313" key="2">
    <source>
        <dbReference type="Proteomes" id="UP001419268"/>
    </source>
</evidence>
<proteinExistence type="predicted"/>
<organism evidence="1 2">
    <name type="scientific">Stephania cephalantha</name>
    <dbReference type="NCBI Taxonomy" id="152367"/>
    <lineage>
        <taxon>Eukaryota</taxon>
        <taxon>Viridiplantae</taxon>
        <taxon>Streptophyta</taxon>
        <taxon>Embryophyta</taxon>
        <taxon>Tracheophyta</taxon>
        <taxon>Spermatophyta</taxon>
        <taxon>Magnoliopsida</taxon>
        <taxon>Ranunculales</taxon>
        <taxon>Menispermaceae</taxon>
        <taxon>Menispermoideae</taxon>
        <taxon>Cissampelideae</taxon>
        <taxon>Stephania</taxon>
    </lineage>
</organism>
<gene>
    <name evidence="1" type="ORF">Scep_005002</name>
</gene>
<protein>
    <submittedName>
        <fullName evidence="1">Uncharacterized protein</fullName>
    </submittedName>
</protein>
<dbReference type="EMBL" id="JBBNAG010000002">
    <property type="protein sequence ID" value="KAK9158428.1"/>
    <property type="molecule type" value="Genomic_DNA"/>
</dbReference>
<evidence type="ECO:0000313" key="1">
    <source>
        <dbReference type="EMBL" id="KAK9158428.1"/>
    </source>
</evidence>
<reference evidence="1 2" key="1">
    <citation type="submission" date="2024-01" db="EMBL/GenBank/DDBJ databases">
        <title>Genome assemblies of Stephania.</title>
        <authorList>
            <person name="Yang L."/>
        </authorList>
    </citation>
    <scope>NUCLEOTIDE SEQUENCE [LARGE SCALE GENOMIC DNA]</scope>
    <source>
        <strain evidence="1">JXDWG</strain>
        <tissue evidence="1">Leaf</tissue>
    </source>
</reference>
<dbReference type="AlphaFoldDB" id="A0AAP0KTH3"/>
<accession>A0AAP0KTH3</accession>
<comment type="caution">
    <text evidence="1">The sequence shown here is derived from an EMBL/GenBank/DDBJ whole genome shotgun (WGS) entry which is preliminary data.</text>
</comment>
<dbReference type="Proteomes" id="UP001419268">
    <property type="component" value="Unassembled WGS sequence"/>
</dbReference>
<name>A0AAP0KTH3_9MAGN</name>